<dbReference type="EMBL" id="JBHSMA010000002">
    <property type="protein sequence ID" value="MFC5409480.1"/>
    <property type="molecule type" value="Genomic_DNA"/>
</dbReference>
<dbReference type="Pfam" id="PF00149">
    <property type="entry name" value="Metallophos"/>
    <property type="match status" value="1"/>
</dbReference>
<keyword evidence="3" id="KW-1185">Reference proteome</keyword>
<organism evidence="2 3">
    <name type="scientific">Larkinella bovis</name>
    <dbReference type="NCBI Taxonomy" id="683041"/>
    <lineage>
        <taxon>Bacteria</taxon>
        <taxon>Pseudomonadati</taxon>
        <taxon>Bacteroidota</taxon>
        <taxon>Cytophagia</taxon>
        <taxon>Cytophagales</taxon>
        <taxon>Spirosomataceae</taxon>
        <taxon>Larkinella</taxon>
    </lineage>
</organism>
<accession>A0ABW0I7K9</accession>
<keyword evidence="2" id="KW-0378">Hydrolase</keyword>
<dbReference type="InterPro" id="IPR051918">
    <property type="entry name" value="STPP_CPPED1"/>
</dbReference>
<comment type="caution">
    <text evidence="2">The sequence shown here is derived from an EMBL/GenBank/DDBJ whole genome shotgun (WGS) entry which is preliminary data.</text>
</comment>
<dbReference type="SUPFAM" id="SSF56300">
    <property type="entry name" value="Metallo-dependent phosphatases"/>
    <property type="match status" value="1"/>
</dbReference>
<protein>
    <submittedName>
        <fullName evidence="2">Metallophosphoesterase family protein</fullName>
        <ecNumber evidence="2">3.1.-.-</ecNumber>
    </submittedName>
</protein>
<name>A0ABW0I7K9_9BACT</name>
<evidence type="ECO:0000313" key="3">
    <source>
        <dbReference type="Proteomes" id="UP001596106"/>
    </source>
</evidence>
<evidence type="ECO:0000313" key="2">
    <source>
        <dbReference type="EMBL" id="MFC5409480.1"/>
    </source>
</evidence>
<proteinExistence type="predicted"/>
<dbReference type="EC" id="3.1.-.-" evidence="2"/>
<reference evidence="3" key="1">
    <citation type="journal article" date="2019" name="Int. J. Syst. Evol. Microbiol.">
        <title>The Global Catalogue of Microorganisms (GCM) 10K type strain sequencing project: providing services to taxonomists for standard genome sequencing and annotation.</title>
        <authorList>
            <consortium name="The Broad Institute Genomics Platform"/>
            <consortium name="The Broad Institute Genome Sequencing Center for Infectious Disease"/>
            <person name="Wu L."/>
            <person name="Ma J."/>
        </authorList>
    </citation>
    <scope>NUCLEOTIDE SEQUENCE [LARGE SCALE GENOMIC DNA]</scope>
    <source>
        <strain evidence="3">CCUG 55250</strain>
    </source>
</reference>
<dbReference type="Proteomes" id="UP001596106">
    <property type="component" value="Unassembled WGS sequence"/>
</dbReference>
<dbReference type="Gene3D" id="3.60.21.10">
    <property type="match status" value="1"/>
</dbReference>
<dbReference type="RefSeq" id="WP_379843488.1">
    <property type="nucleotide sequence ID" value="NZ_JBHSMA010000002.1"/>
</dbReference>
<dbReference type="PANTHER" id="PTHR43143:SF1">
    <property type="entry name" value="SERINE_THREONINE-PROTEIN PHOSPHATASE CPPED1"/>
    <property type="match status" value="1"/>
</dbReference>
<dbReference type="InterPro" id="IPR004843">
    <property type="entry name" value="Calcineurin-like_PHP"/>
</dbReference>
<dbReference type="InterPro" id="IPR029052">
    <property type="entry name" value="Metallo-depent_PP-like"/>
</dbReference>
<evidence type="ECO:0000259" key="1">
    <source>
        <dbReference type="Pfam" id="PF00149"/>
    </source>
</evidence>
<dbReference type="GO" id="GO:0016787">
    <property type="term" value="F:hydrolase activity"/>
    <property type="evidence" value="ECO:0007669"/>
    <property type="project" value="UniProtKB-KW"/>
</dbReference>
<dbReference type="PANTHER" id="PTHR43143">
    <property type="entry name" value="METALLOPHOSPHOESTERASE, CALCINEURIN SUPERFAMILY"/>
    <property type="match status" value="1"/>
</dbReference>
<sequence>MGKLSRERFLKLTAQSTFAVPFLKENRLQDEPKKDEKLVFRFLQVNDLHVQNESSRYLKQRIAPAYAGANTRAIWLREALRGGQFFPEVDFVLSVGDMIHGNTLEGVKYDMDFFHRYFYSDFPLPFYPVMGNHENVQNEGDPVFEGSYIQAFGKDKINYSFVHKGLHFIIFNNSGSWVVKDSGILEYRLKSLRQLLDLHPTLPKIVCCHIPLVSVRTKEVLAKSFGFTSFYTKEQEIGDLIRQYNPKVLAVLSGHLHISGMVNTHAIHHVVLSGLASYPHDMALYSVYSDRIDVEFVRVPSDLLQPETNIHGAKRFGFDYTDELHTDYSSYLMGNSQERRFSIPIKKNS</sequence>
<gene>
    <name evidence="2" type="ORF">ACFPMF_09190</name>
</gene>
<feature type="domain" description="Calcineurin-like phosphoesterase" evidence="1">
    <location>
        <begin position="40"/>
        <end position="258"/>
    </location>
</feature>